<protein>
    <submittedName>
        <fullName evidence="3">Peptidoglycan/LPS O-acetylase OafA/YrhL</fullName>
    </submittedName>
</protein>
<feature type="domain" description="Acyltransferase 3" evidence="2">
    <location>
        <begin position="11"/>
        <end position="325"/>
    </location>
</feature>
<evidence type="ECO:0000259" key="2">
    <source>
        <dbReference type="Pfam" id="PF01757"/>
    </source>
</evidence>
<dbReference type="GO" id="GO:0016020">
    <property type="term" value="C:membrane"/>
    <property type="evidence" value="ECO:0007669"/>
    <property type="project" value="TreeGrafter"/>
</dbReference>
<feature type="transmembrane region" description="Helical" evidence="1">
    <location>
        <begin position="219"/>
        <end position="236"/>
    </location>
</feature>
<proteinExistence type="predicted"/>
<feature type="transmembrane region" description="Helical" evidence="1">
    <location>
        <begin position="140"/>
        <end position="156"/>
    </location>
</feature>
<keyword evidence="1" id="KW-0472">Membrane</keyword>
<dbReference type="EMBL" id="JACCBU010000001">
    <property type="protein sequence ID" value="NYE73023.1"/>
    <property type="molecule type" value="Genomic_DNA"/>
</dbReference>
<evidence type="ECO:0000313" key="3">
    <source>
        <dbReference type="EMBL" id="NYE73023.1"/>
    </source>
</evidence>
<feature type="transmembrane region" description="Helical" evidence="1">
    <location>
        <begin position="12"/>
        <end position="31"/>
    </location>
</feature>
<reference evidence="3 4" key="1">
    <citation type="submission" date="2020-07" db="EMBL/GenBank/DDBJ databases">
        <title>Sequencing the genomes of 1000 actinobacteria strains.</title>
        <authorList>
            <person name="Klenk H.-P."/>
        </authorList>
    </citation>
    <scope>NUCLEOTIDE SEQUENCE [LARGE SCALE GENOMIC DNA]</scope>
    <source>
        <strain evidence="3 4">DSM 22083</strain>
    </source>
</reference>
<evidence type="ECO:0000313" key="4">
    <source>
        <dbReference type="Proteomes" id="UP000569914"/>
    </source>
</evidence>
<dbReference type="PANTHER" id="PTHR23028:SF53">
    <property type="entry name" value="ACYL_TRANSF_3 DOMAIN-CONTAINING PROTEIN"/>
    <property type="match status" value="1"/>
</dbReference>
<dbReference type="GO" id="GO:0016747">
    <property type="term" value="F:acyltransferase activity, transferring groups other than amino-acyl groups"/>
    <property type="evidence" value="ECO:0007669"/>
    <property type="project" value="InterPro"/>
</dbReference>
<dbReference type="RefSeq" id="WP_179754227.1">
    <property type="nucleotide sequence ID" value="NZ_JACCBU010000001.1"/>
</dbReference>
<feature type="transmembrane region" description="Helical" evidence="1">
    <location>
        <begin position="37"/>
        <end position="55"/>
    </location>
</feature>
<feature type="transmembrane region" description="Helical" evidence="1">
    <location>
        <begin position="310"/>
        <end position="329"/>
    </location>
</feature>
<keyword evidence="1" id="KW-0812">Transmembrane</keyword>
<feature type="transmembrane region" description="Helical" evidence="1">
    <location>
        <begin position="163"/>
        <end position="183"/>
    </location>
</feature>
<dbReference type="Pfam" id="PF01757">
    <property type="entry name" value="Acyl_transf_3"/>
    <property type="match status" value="1"/>
</dbReference>
<accession>A0A7Y9I9Y3</accession>
<keyword evidence="1" id="KW-1133">Transmembrane helix</keyword>
<comment type="caution">
    <text evidence="3">The sequence shown here is derived from an EMBL/GenBank/DDBJ whole genome shotgun (WGS) entry which is preliminary data.</text>
</comment>
<dbReference type="Proteomes" id="UP000569914">
    <property type="component" value="Unassembled WGS sequence"/>
</dbReference>
<feature type="transmembrane region" description="Helical" evidence="1">
    <location>
        <begin position="242"/>
        <end position="263"/>
    </location>
</feature>
<keyword evidence="4" id="KW-1185">Reference proteome</keyword>
<dbReference type="AlphaFoldDB" id="A0A7Y9I9Y3"/>
<dbReference type="InterPro" id="IPR002656">
    <property type="entry name" value="Acyl_transf_3_dom"/>
</dbReference>
<dbReference type="GO" id="GO:0009103">
    <property type="term" value="P:lipopolysaccharide biosynthetic process"/>
    <property type="evidence" value="ECO:0007669"/>
    <property type="project" value="TreeGrafter"/>
</dbReference>
<dbReference type="PANTHER" id="PTHR23028">
    <property type="entry name" value="ACETYLTRANSFERASE"/>
    <property type="match status" value="1"/>
</dbReference>
<name>A0A7Y9I9Y3_9ACTN</name>
<dbReference type="InterPro" id="IPR050879">
    <property type="entry name" value="Acyltransferase_3"/>
</dbReference>
<feature type="transmembrane region" description="Helical" evidence="1">
    <location>
        <begin position="75"/>
        <end position="95"/>
    </location>
</feature>
<evidence type="ECO:0000256" key="1">
    <source>
        <dbReference type="SAM" id="Phobius"/>
    </source>
</evidence>
<sequence length="349" mass="37983">MGGDRGYLPPLDGIRAFAVVAVVLFHTVVPWFPGGGVGVDVFFVLSGFLITRILVAELDRTGRISFGRFYLRRALRLLPALFALAITLTAAYLVLQDGAEQRESLFAVFAALTYIASPVLASGHHLGPLTHTWSLSVEEYFYVVWPLVLLLVTVRARRLRLPIIAALAALAVVYRLVVTLAGWPVERVHYAADTRASDLLIGCALALVLARHRLPLRDVHAVPAALFLVAFVVLPDPVTSPFYRYGGFLAVAVAAAVLIAIVVQSRQGPTAKLLGSAPLVWIGKRSYGIYLWNPPLSAFAGFALPQGMPVVAVVLVLSFVVPALSYRIVEQPFLRLKTTLAERTKISQR</sequence>
<organism evidence="3 4">
    <name type="scientific">Microlunatus parietis</name>
    <dbReference type="NCBI Taxonomy" id="682979"/>
    <lineage>
        <taxon>Bacteria</taxon>
        <taxon>Bacillati</taxon>
        <taxon>Actinomycetota</taxon>
        <taxon>Actinomycetes</taxon>
        <taxon>Propionibacteriales</taxon>
        <taxon>Propionibacteriaceae</taxon>
        <taxon>Microlunatus</taxon>
    </lineage>
</organism>
<gene>
    <name evidence="3" type="ORF">BKA15_004352</name>
</gene>